<dbReference type="Pfam" id="PF00685">
    <property type="entry name" value="Sulfotransfer_1"/>
    <property type="match status" value="1"/>
</dbReference>
<dbReference type="GO" id="GO:0008146">
    <property type="term" value="F:sulfotransferase activity"/>
    <property type="evidence" value="ECO:0007669"/>
    <property type="project" value="InterPro"/>
</dbReference>
<dbReference type="EMBL" id="CACVKT020006156">
    <property type="protein sequence ID" value="CAC5400030.1"/>
    <property type="molecule type" value="Genomic_DNA"/>
</dbReference>
<dbReference type="EC" id="2.8.2.-" evidence="4"/>
<dbReference type="Proteomes" id="UP000507470">
    <property type="component" value="Unassembled WGS sequence"/>
</dbReference>
<sequence>MAFLDMEKIKKIRESLKPVPLPEHDGVCYPSFPPFREKGAEQALQDITNFLSRDTDIMICAGTDILKSILWKIKDPKTETRKLADFLEVQCTDKLIEDIVEATSFENMKEKKIDLSKAVDGITHKYRKRIEGDWKNHFTVAQNEQFDAQYAEKFQDSSYTFIFD</sequence>
<dbReference type="InterPro" id="IPR027417">
    <property type="entry name" value="P-loop_NTPase"/>
</dbReference>
<reference evidence="4 5" key="1">
    <citation type="submission" date="2020-06" db="EMBL/GenBank/DDBJ databases">
        <authorList>
            <person name="Li R."/>
            <person name="Bekaert M."/>
        </authorList>
    </citation>
    <scope>NUCLEOTIDE SEQUENCE [LARGE SCALE GENOMIC DNA]</scope>
    <source>
        <strain evidence="5">wild</strain>
    </source>
</reference>
<evidence type="ECO:0000313" key="5">
    <source>
        <dbReference type="Proteomes" id="UP000507470"/>
    </source>
</evidence>
<evidence type="ECO:0000256" key="2">
    <source>
        <dbReference type="ARBA" id="ARBA00022679"/>
    </source>
</evidence>
<dbReference type="OrthoDB" id="205623at2759"/>
<comment type="similarity">
    <text evidence="1">Belongs to the sulfotransferase 1 family.</text>
</comment>
<feature type="domain" description="Sulfotransferase" evidence="3">
    <location>
        <begin position="73"/>
        <end position="157"/>
    </location>
</feature>
<dbReference type="Gene3D" id="3.40.50.300">
    <property type="entry name" value="P-loop containing nucleotide triphosphate hydrolases"/>
    <property type="match status" value="1"/>
</dbReference>
<dbReference type="AlphaFoldDB" id="A0A6J8CYQ5"/>
<proteinExistence type="inferred from homology"/>
<keyword evidence="2 4" id="KW-0808">Transferase</keyword>
<protein>
    <submittedName>
        <fullName evidence="4">SULT1</fullName>
        <ecNumber evidence="4">2.8.2.-</ecNumber>
    </submittedName>
</protein>
<evidence type="ECO:0000259" key="3">
    <source>
        <dbReference type="Pfam" id="PF00685"/>
    </source>
</evidence>
<dbReference type="InterPro" id="IPR000863">
    <property type="entry name" value="Sulfotransferase_dom"/>
</dbReference>
<name>A0A6J8CYQ5_MYTCO</name>
<accession>A0A6J8CYQ5</accession>
<keyword evidence="5" id="KW-1185">Reference proteome</keyword>
<dbReference type="SUPFAM" id="SSF52540">
    <property type="entry name" value="P-loop containing nucleoside triphosphate hydrolases"/>
    <property type="match status" value="1"/>
</dbReference>
<dbReference type="PANTHER" id="PTHR11783">
    <property type="entry name" value="SULFOTRANSFERASE SULT"/>
    <property type="match status" value="1"/>
</dbReference>
<evidence type="ECO:0000313" key="4">
    <source>
        <dbReference type="EMBL" id="CAC5400030.1"/>
    </source>
</evidence>
<organism evidence="4 5">
    <name type="scientific">Mytilus coruscus</name>
    <name type="common">Sea mussel</name>
    <dbReference type="NCBI Taxonomy" id="42192"/>
    <lineage>
        <taxon>Eukaryota</taxon>
        <taxon>Metazoa</taxon>
        <taxon>Spiralia</taxon>
        <taxon>Lophotrochozoa</taxon>
        <taxon>Mollusca</taxon>
        <taxon>Bivalvia</taxon>
        <taxon>Autobranchia</taxon>
        <taxon>Pteriomorphia</taxon>
        <taxon>Mytilida</taxon>
        <taxon>Mytiloidea</taxon>
        <taxon>Mytilidae</taxon>
        <taxon>Mytilinae</taxon>
        <taxon>Mytilus</taxon>
    </lineage>
</organism>
<gene>
    <name evidence="4" type="ORF">MCOR_34249</name>
</gene>
<evidence type="ECO:0000256" key="1">
    <source>
        <dbReference type="ARBA" id="ARBA00005771"/>
    </source>
</evidence>